<dbReference type="EMBL" id="JAINUF010000006">
    <property type="protein sequence ID" value="KAJ8355720.1"/>
    <property type="molecule type" value="Genomic_DNA"/>
</dbReference>
<feature type="region of interest" description="Disordered" evidence="1">
    <location>
        <begin position="56"/>
        <end position="94"/>
    </location>
</feature>
<protein>
    <submittedName>
        <fullName evidence="2">Uncharacterized protein</fullName>
    </submittedName>
</protein>
<gene>
    <name evidence="2" type="ORF">SKAU_G00185140</name>
</gene>
<dbReference type="AlphaFoldDB" id="A0A9Q1IWW1"/>
<sequence length="94" mass="10446">METSCCERHCGTGVHAGGRYLPCWARAGGSQANRLQARPSHLSLRPQLVQNTHLYRAASQNRATRRVVPRRPENRQCLSDRSTARPSPSALDLP</sequence>
<reference evidence="2" key="1">
    <citation type="journal article" date="2023" name="Science">
        <title>Genome structures resolve the early diversification of teleost fishes.</title>
        <authorList>
            <person name="Parey E."/>
            <person name="Louis A."/>
            <person name="Montfort J."/>
            <person name="Bouchez O."/>
            <person name="Roques C."/>
            <person name="Iampietro C."/>
            <person name="Lluch J."/>
            <person name="Castinel A."/>
            <person name="Donnadieu C."/>
            <person name="Desvignes T."/>
            <person name="Floi Bucao C."/>
            <person name="Jouanno E."/>
            <person name="Wen M."/>
            <person name="Mejri S."/>
            <person name="Dirks R."/>
            <person name="Jansen H."/>
            <person name="Henkel C."/>
            <person name="Chen W.J."/>
            <person name="Zahm M."/>
            <person name="Cabau C."/>
            <person name="Klopp C."/>
            <person name="Thompson A.W."/>
            <person name="Robinson-Rechavi M."/>
            <person name="Braasch I."/>
            <person name="Lecointre G."/>
            <person name="Bobe J."/>
            <person name="Postlethwait J.H."/>
            <person name="Berthelot C."/>
            <person name="Roest Crollius H."/>
            <person name="Guiguen Y."/>
        </authorList>
    </citation>
    <scope>NUCLEOTIDE SEQUENCE</scope>
    <source>
        <strain evidence="2">WJC10195</strain>
    </source>
</reference>
<accession>A0A9Q1IWW1</accession>
<feature type="compositionally biased region" description="Polar residues" evidence="1">
    <location>
        <begin position="76"/>
        <end position="86"/>
    </location>
</feature>
<evidence type="ECO:0000313" key="2">
    <source>
        <dbReference type="EMBL" id="KAJ8355720.1"/>
    </source>
</evidence>
<name>A0A9Q1IWW1_SYNKA</name>
<keyword evidence="3" id="KW-1185">Reference proteome</keyword>
<proteinExistence type="predicted"/>
<comment type="caution">
    <text evidence="2">The sequence shown here is derived from an EMBL/GenBank/DDBJ whole genome shotgun (WGS) entry which is preliminary data.</text>
</comment>
<evidence type="ECO:0000313" key="3">
    <source>
        <dbReference type="Proteomes" id="UP001152622"/>
    </source>
</evidence>
<organism evidence="2 3">
    <name type="scientific">Synaphobranchus kaupii</name>
    <name type="common">Kaup's arrowtooth eel</name>
    <dbReference type="NCBI Taxonomy" id="118154"/>
    <lineage>
        <taxon>Eukaryota</taxon>
        <taxon>Metazoa</taxon>
        <taxon>Chordata</taxon>
        <taxon>Craniata</taxon>
        <taxon>Vertebrata</taxon>
        <taxon>Euteleostomi</taxon>
        <taxon>Actinopterygii</taxon>
        <taxon>Neopterygii</taxon>
        <taxon>Teleostei</taxon>
        <taxon>Anguilliformes</taxon>
        <taxon>Synaphobranchidae</taxon>
        <taxon>Synaphobranchus</taxon>
    </lineage>
</organism>
<dbReference type="Proteomes" id="UP001152622">
    <property type="component" value="Chromosome 6"/>
</dbReference>
<evidence type="ECO:0000256" key="1">
    <source>
        <dbReference type="SAM" id="MobiDB-lite"/>
    </source>
</evidence>